<dbReference type="Proteomes" id="UP000682782">
    <property type="component" value="Chromosome"/>
</dbReference>
<name>A0AC61MVJ3_9FIRM</name>
<organism evidence="1 2">
    <name type="scientific">Aristaeella hokkaidonensis</name>
    <dbReference type="NCBI Taxonomy" id="3046382"/>
    <lineage>
        <taxon>Bacteria</taxon>
        <taxon>Bacillati</taxon>
        <taxon>Bacillota</taxon>
        <taxon>Clostridia</taxon>
        <taxon>Eubacteriales</taxon>
        <taxon>Aristaeellaceae</taxon>
        <taxon>Aristaeella</taxon>
    </lineage>
</organism>
<evidence type="ECO:0000313" key="2">
    <source>
        <dbReference type="Proteomes" id="UP000682782"/>
    </source>
</evidence>
<accession>A0AC61MVJ3</accession>
<evidence type="ECO:0000313" key="1">
    <source>
        <dbReference type="EMBL" id="QUC66367.1"/>
    </source>
</evidence>
<dbReference type="EMBL" id="CP068393">
    <property type="protein sequence ID" value="QUC66367.1"/>
    <property type="molecule type" value="Genomic_DNA"/>
</dbReference>
<protein>
    <submittedName>
        <fullName evidence="1">Leucine-rich repeat domain-containing protein</fullName>
    </submittedName>
</protein>
<reference evidence="1" key="1">
    <citation type="submission" date="2021-01" db="EMBL/GenBank/DDBJ databases">
        <title>Complete genome sequence of Clostridiales bacterium R-7.</title>
        <authorList>
            <person name="Mahoney-Kurpe S.C."/>
            <person name="Palevich N."/>
            <person name="Koike S."/>
            <person name="Moon C.D."/>
            <person name="Attwood G.T."/>
        </authorList>
    </citation>
    <scope>NUCLEOTIDE SEQUENCE</scope>
    <source>
        <strain evidence="1">R-7</strain>
    </source>
</reference>
<sequence>MERKAWNKLVALLISIVLVTGLCFTAFAEDAAESEFTIEGKTLVKYNGRGGEVTVPEGIEVLGGEAFQSSDVTKVYLPETVREIGHHCFYSCSLLTEITLPASLEGLENSTQAFGANYALEAFSVAEGGNYITVDGVLFTADGKTLVFYPEGKRDTEYSIPEGTEKLGESSVKSSRLETLNIPSTLKSVGRDYVAFVGLPNLREINVSPDNKTFRSIDGVLYTSDTLMCYPNAKQGKELKAGDFPAGLKRIAHNSFWGNEYLENVEFPEGLEYLGGKVFLGARSLKTVVIPASIKTISYYTFAVCMELERVTILNPDIQPEDITVDNPKKYNIFWDADKNAVLCGYAGGGLQRYAEKCGLNFEALGTELEIVDEIEAESAMETVQDIPETGTKPAETSEDDFVIEGKTLVQYVGAGGEVTVPEGIEKLASEAFQDTAVTKVNLPETLKTVGHHCFYECRKLKEITIPASLEGLENTTQAFGDNYALEAFNVAEGGNYITVDGVLFTASGKTLVYYPTGKQDAEYSIPEGTEKLGESCIDASWLETLNIPSTLKSAGRDYVAFVGLPNLREINVSPDNKVFRSVDGVLYNSDTLLCYPNEKREKELKAEDFPAGLKHIAHDSFWGNRHLETLELPEGLEYLGSKVFFGAQSLKTVVIPASVKYISSHAFAFCPALERVTILNPDIQPQDMYDDEPETYNIFWKAAKGAVLCGYAGGGLQAYAERCGLNFEALGTAPETAAESVKETVQDIPEAGTAPAESNEDDFIIEGKTLVEYVGKGGEVTVPEGVEVLAEWAFRNARVTKVNLPETLKEIECYCFYQCRQLKEITLPASLEKIGTSQSFAYNGKLEEIKVAEGNEHFVSVDGVLFTSDRTKLLYYPTGKNWGGEYAIPEGTRTIGGSAVAGTGLTAIELPSTFVRMYNGNDFADNPELKEIRVAENNPVFRSVDGMLFDNSGTLISYPAGREQETLEANDFPAEMKAIGPYAFQFVQHLKNVEIPEGIKTIEWMCFTFSPSLESVTLPASVNNIAGYAFSLCPNLKKVTILNPDAMIGGFSNGYGSATDNNIFNHSPNAVLYGYENSTSQKYAAQINAPFESISEAPAEDPDAASEPITGK</sequence>
<gene>
    <name evidence="1" type="ORF">JYE49_10920</name>
</gene>
<keyword evidence="2" id="KW-1185">Reference proteome</keyword>
<proteinExistence type="predicted"/>